<dbReference type="InterPro" id="IPR027450">
    <property type="entry name" value="AlkB-like"/>
</dbReference>
<dbReference type="Pfam" id="PF13532">
    <property type="entry name" value="2OG-FeII_Oxy_2"/>
    <property type="match status" value="1"/>
</dbReference>
<protein>
    <recommendedName>
        <fullName evidence="7">Fe2OG dioxygenase domain-containing protein</fullName>
    </recommendedName>
</protein>
<dbReference type="Proteomes" id="UP000326396">
    <property type="component" value="Linkage Group LG19"/>
</dbReference>
<dbReference type="Gene3D" id="2.60.120.590">
    <property type="entry name" value="Alpha-ketoglutarate-dependent dioxygenase AlkB-like"/>
    <property type="match status" value="1"/>
</dbReference>
<gene>
    <name evidence="8" type="ORF">E3N88_20676</name>
</gene>
<evidence type="ECO:0000256" key="3">
    <source>
        <dbReference type="ARBA" id="ARBA00022964"/>
    </source>
</evidence>
<feature type="binding site" evidence="6">
    <location>
        <position position="56"/>
    </location>
    <ligand>
        <name>Fe cation</name>
        <dbReference type="ChEBI" id="CHEBI:24875"/>
        <note>catalytic</note>
    </ligand>
</feature>
<evidence type="ECO:0000256" key="4">
    <source>
        <dbReference type="ARBA" id="ARBA00023002"/>
    </source>
</evidence>
<accession>A0A5N6NJJ1</accession>
<dbReference type="GO" id="GO:0035516">
    <property type="term" value="F:broad specificity oxidative DNA demethylase activity"/>
    <property type="evidence" value="ECO:0007669"/>
    <property type="project" value="TreeGrafter"/>
</dbReference>
<keyword evidence="9" id="KW-1185">Reference proteome</keyword>
<evidence type="ECO:0000256" key="5">
    <source>
        <dbReference type="ARBA" id="ARBA00023004"/>
    </source>
</evidence>
<dbReference type="PANTHER" id="PTHR16557:SF10">
    <property type="entry name" value="2-OXOGLUTARATE-DEPENDENT DIOXYGENASE FAMILY PROTEIN"/>
    <property type="match status" value="1"/>
</dbReference>
<proteinExistence type="inferred from homology"/>
<dbReference type="PROSITE" id="PS51471">
    <property type="entry name" value="FE2OG_OXY"/>
    <property type="match status" value="1"/>
</dbReference>
<evidence type="ECO:0000256" key="1">
    <source>
        <dbReference type="ARBA" id="ARBA00007879"/>
    </source>
</evidence>
<evidence type="ECO:0000259" key="7">
    <source>
        <dbReference type="PROSITE" id="PS51471"/>
    </source>
</evidence>
<dbReference type="GO" id="GO:0008198">
    <property type="term" value="F:ferrous iron binding"/>
    <property type="evidence" value="ECO:0007669"/>
    <property type="project" value="TreeGrafter"/>
</dbReference>
<comment type="caution">
    <text evidence="8">The sequence shown here is derived from an EMBL/GenBank/DDBJ whole genome shotgun (WGS) entry which is preliminary data.</text>
</comment>
<dbReference type="InterPro" id="IPR005123">
    <property type="entry name" value="Oxoglu/Fe-dep_dioxygenase_dom"/>
</dbReference>
<dbReference type="GO" id="GO:0035513">
    <property type="term" value="P:oxidative RNA demethylation"/>
    <property type="evidence" value="ECO:0007669"/>
    <property type="project" value="TreeGrafter"/>
</dbReference>
<feature type="binding site" evidence="6">
    <location>
        <position position="54"/>
    </location>
    <ligand>
        <name>Fe cation</name>
        <dbReference type="ChEBI" id="CHEBI:24875"/>
        <note>catalytic</note>
    </ligand>
</feature>
<comment type="cofactor">
    <cofactor evidence="6">
        <name>Fe(2+)</name>
        <dbReference type="ChEBI" id="CHEBI:29033"/>
    </cofactor>
    <text evidence="6">Binds 1 Fe(2+) ion per subunit.</text>
</comment>
<evidence type="ECO:0000313" key="8">
    <source>
        <dbReference type="EMBL" id="KAD4888603.1"/>
    </source>
</evidence>
<comment type="similarity">
    <text evidence="1">Belongs to the alkB family.</text>
</comment>
<evidence type="ECO:0000256" key="2">
    <source>
        <dbReference type="ARBA" id="ARBA00022723"/>
    </source>
</evidence>
<reference evidence="8 9" key="1">
    <citation type="submission" date="2019-05" db="EMBL/GenBank/DDBJ databases">
        <title>Mikania micrantha, genome provides insights into the molecular mechanism of rapid growth.</title>
        <authorList>
            <person name="Liu B."/>
        </authorList>
    </citation>
    <scope>NUCLEOTIDE SEQUENCE [LARGE SCALE GENOMIC DNA]</scope>
    <source>
        <strain evidence="8">NLD-2019</strain>
        <tissue evidence="8">Leaf</tissue>
    </source>
</reference>
<keyword evidence="4" id="KW-0560">Oxidoreductase</keyword>
<dbReference type="EMBL" id="SZYD01000011">
    <property type="protein sequence ID" value="KAD4888603.1"/>
    <property type="molecule type" value="Genomic_DNA"/>
</dbReference>
<evidence type="ECO:0000313" key="9">
    <source>
        <dbReference type="Proteomes" id="UP000326396"/>
    </source>
</evidence>
<dbReference type="PANTHER" id="PTHR16557">
    <property type="entry name" value="ALKYLATED DNA REPAIR PROTEIN ALKB-RELATED"/>
    <property type="match status" value="1"/>
</dbReference>
<dbReference type="SUPFAM" id="SSF51197">
    <property type="entry name" value="Clavaminate synthase-like"/>
    <property type="match status" value="1"/>
</dbReference>
<dbReference type="GO" id="GO:0035515">
    <property type="term" value="F:oxidative RNA demethylase activity"/>
    <property type="evidence" value="ECO:0007669"/>
    <property type="project" value="TreeGrafter"/>
</dbReference>
<sequence>MVLYHHRFHKNLFLVQALVQDAQTHLKSDNEIPSMCPDVCLVNFYTSTGRLGLHQDRDESPDSLRRGLPVVSISIGDSAGFVYGYTRDEDQLREVVLESGDVLIFGGKSRLVFHGVKTVFQDSAPPQLLQESMLRPGRLSLNFRQF</sequence>
<keyword evidence="2 6" id="KW-0479">Metal-binding</keyword>
<name>A0A5N6NJJ1_9ASTR</name>
<keyword evidence="5 6" id="KW-0408">Iron</keyword>
<dbReference type="AlphaFoldDB" id="A0A5N6NJJ1"/>
<dbReference type="GO" id="GO:0005737">
    <property type="term" value="C:cytoplasm"/>
    <property type="evidence" value="ECO:0007669"/>
    <property type="project" value="TreeGrafter"/>
</dbReference>
<feature type="binding site" evidence="6">
    <location>
        <position position="114"/>
    </location>
    <ligand>
        <name>Fe cation</name>
        <dbReference type="ChEBI" id="CHEBI:24875"/>
        <note>catalytic</note>
    </ligand>
</feature>
<keyword evidence="3" id="KW-0223">Dioxygenase</keyword>
<evidence type="ECO:0000256" key="6">
    <source>
        <dbReference type="PIRSR" id="PIRSR604574-2"/>
    </source>
</evidence>
<dbReference type="InterPro" id="IPR037151">
    <property type="entry name" value="AlkB-like_sf"/>
</dbReference>
<feature type="domain" description="Fe2OG dioxygenase" evidence="7">
    <location>
        <begin position="36"/>
        <end position="146"/>
    </location>
</feature>
<organism evidence="8 9">
    <name type="scientific">Mikania micrantha</name>
    <name type="common">bitter vine</name>
    <dbReference type="NCBI Taxonomy" id="192012"/>
    <lineage>
        <taxon>Eukaryota</taxon>
        <taxon>Viridiplantae</taxon>
        <taxon>Streptophyta</taxon>
        <taxon>Embryophyta</taxon>
        <taxon>Tracheophyta</taxon>
        <taxon>Spermatophyta</taxon>
        <taxon>Magnoliopsida</taxon>
        <taxon>eudicotyledons</taxon>
        <taxon>Gunneridae</taxon>
        <taxon>Pentapetalae</taxon>
        <taxon>asterids</taxon>
        <taxon>campanulids</taxon>
        <taxon>Asterales</taxon>
        <taxon>Asteraceae</taxon>
        <taxon>Asteroideae</taxon>
        <taxon>Heliantheae alliance</taxon>
        <taxon>Eupatorieae</taxon>
        <taxon>Mikania</taxon>
    </lineage>
</organism>
<dbReference type="InterPro" id="IPR004574">
    <property type="entry name" value="Alkb"/>
</dbReference>
<dbReference type="OrthoDB" id="6614653at2759"/>